<evidence type="ECO:0000313" key="1">
    <source>
        <dbReference type="EMBL" id="KAJ1092128.1"/>
    </source>
</evidence>
<dbReference type="EMBL" id="JANPWB010000015">
    <property type="protein sequence ID" value="KAJ1092128.1"/>
    <property type="molecule type" value="Genomic_DNA"/>
</dbReference>
<keyword evidence="2" id="KW-1185">Reference proteome</keyword>
<gene>
    <name evidence="1" type="ORF">NDU88_005240</name>
</gene>
<organism evidence="1 2">
    <name type="scientific">Pleurodeles waltl</name>
    <name type="common">Iberian ribbed newt</name>
    <dbReference type="NCBI Taxonomy" id="8319"/>
    <lineage>
        <taxon>Eukaryota</taxon>
        <taxon>Metazoa</taxon>
        <taxon>Chordata</taxon>
        <taxon>Craniata</taxon>
        <taxon>Vertebrata</taxon>
        <taxon>Euteleostomi</taxon>
        <taxon>Amphibia</taxon>
        <taxon>Batrachia</taxon>
        <taxon>Caudata</taxon>
        <taxon>Salamandroidea</taxon>
        <taxon>Salamandridae</taxon>
        <taxon>Pleurodelinae</taxon>
        <taxon>Pleurodeles</taxon>
    </lineage>
</organism>
<reference evidence="1" key="1">
    <citation type="journal article" date="2022" name="bioRxiv">
        <title>Sequencing and chromosome-scale assembly of the giantPleurodeles waltlgenome.</title>
        <authorList>
            <person name="Brown T."/>
            <person name="Elewa A."/>
            <person name="Iarovenko S."/>
            <person name="Subramanian E."/>
            <person name="Araus A.J."/>
            <person name="Petzold A."/>
            <person name="Susuki M."/>
            <person name="Suzuki K.-i.T."/>
            <person name="Hayashi T."/>
            <person name="Toyoda A."/>
            <person name="Oliveira C."/>
            <person name="Osipova E."/>
            <person name="Leigh N.D."/>
            <person name="Simon A."/>
            <person name="Yun M.H."/>
        </authorList>
    </citation>
    <scope>NUCLEOTIDE SEQUENCE</scope>
    <source>
        <strain evidence="1">20211129_DDA</strain>
        <tissue evidence="1">Liver</tissue>
    </source>
</reference>
<sequence length="130" mass="14322">MLPKELRSRPGNNLLNLVSCAVPAPAALIESAPEVPTGIEASTTEQRCGYPEEVLPARTWQHLWAYSFGPGAPAGLRRRERDHTNGLFRDRVHQQWIAGRLEARLPVPPMNSEVCLRDRLVCGQMVAGSG</sequence>
<protein>
    <submittedName>
        <fullName evidence="1">Uncharacterized protein</fullName>
    </submittedName>
</protein>
<evidence type="ECO:0000313" key="2">
    <source>
        <dbReference type="Proteomes" id="UP001066276"/>
    </source>
</evidence>
<proteinExistence type="predicted"/>
<comment type="caution">
    <text evidence="1">The sequence shown here is derived from an EMBL/GenBank/DDBJ whole genome shotgun (WGS) entry which is preliminary data.</text>
</comment>
<dbReference type="AlphaFoldDB" id="A0AAV7LTB0"/>
<dbReference type="Proteomes" id="UP001066276">
    <property type="component" value="Chromosome 11"/>
</dbReference>
<accession>A0AAV7LTB0</accession>
<name>A0AAV7LTB0_PLEWA</name>